<sequence length="31" mass="3441">MSSLEKFMSRSDGYVAESAFTFSTMTSLLDT</sequence>
<protein>
    <submittedName>
        <fullName evidence="1">Uncharacterized protein</fullName>
    </submittedName>
</protein>
<organism evidence="1">
    <name type="scientific">Anguilla anguilla</name>
    <name type="common">European freshwater eel</name>
    <name type="synonym">Muraena anguilla</name>
    <dbReference type="NCBI Taxonomy" id="7936"/>
    <lineage>
        <taxon>Eukaryota</taxon>
        <taxon>Metazoa</taxon>
        <taxon>Chordata</taxon>
        <taxon>Craniata</taxon>
        <taxon>Vertebrata</taxon>
        <taxon>Euteleostomi</taxon>
        <taxon>Actinopterygii</taxon>
        <taxon>Neopterygii</taxon>
        <taxon>Teleostei</taxon>
        <taxon>Anguilliformes</taxon>
        <taxon>Anguillidae</taxon>
        <taxon>Anguilla</taxon>
    </lineage>
</organism>
<proteinExistence type="predicted"/>
<dbReference type="AlphaFoldDB" id="A0A0E9R0J4"/>
<dbReference type="EMBL" id="GBXM01086572">
    <property type="protein sequence ID" value="JAH22005.1"/>
    <property type="molecule type" value="Transcribed_RNA"/>
</dbReference>
<reference evidence="1" key="2">
    <citation type="journal article" date="2015" name="Fish Shellfish Immunol.">
        <title>Early steps in the European eel (Anguilla anguilla)-Vibrio vulnificus interaction in the gills: Role of the RtxA13 toxin.</title>
        <authorList>
            <person name="Callol A."/>
            <person name="Pajuelo D."/>
            <person name="Ebbesson L."/>
            <person name="Teles M."/>
            <person name="MacKenzie S."/>
            <person name="Amaro C."/>
        </authorList>
    </citation>
    <scope>NUCLEOTIDE SEQUENCE</scope>
</reference>
<name>A0A0E9R0J4_ANGAN</name>
<evidence type="ECO:0000313" key="1">
    <source>
        <dbReference type="EMBL" id="JAH22005.1"/>
    </source>
</evidence>
<reference evidence="1" key="1">
    <citation type="submission" date="2014-11" db="EMBL/GenBank/DDBJ databases">
        <authorList>
            <person name="Amaro Gonzalez C."/>
        </authorList>
    </citation>
    <scope>NUCLEOTIDE SEQUENCE</scope>
</reference>
<accession>A0A0E9R0J4</accession>